<dbReference type="EMBL" id="VITN01000002">
    <property type="protein sequence ID" value="TWB23276.1"/>
    <property type="molecule type" value="Genomic_DNA"/>
</dbReference>
<gene>
    <name evidence="15" type="ORF">FBZ89_10229</name>
</gene>
<dbReference type="InterPro" id="IPR000531">
    <property type="entry name" value="Beta-barrel_TonB"/>
</dbReference>
<comment type="subcellular location">
    <subcellularLocation>
        <location evidence="1 11">Cell outer membrane</location>
        <topology evidence="1 11">Multi-pass membrane protein</topology>
    </subcellularLocation>
</comment>
<evidence type="ECO:0000256" key="9">
    <source>
        <dbReference type="ARBA" id="ARBA00023136"/>
    </source>
</evidence>
<dbReference type="Pfam" id="PF00593">
    <property type="entry name" value="TonB_dep_Rec_b-barrel"/>
    <property type="match status" value="1"/>
</dbReference>
<keyword evidence="5 11" id="KW-0812">Transmembrane</keyword>
<protein>
    <submittedName>
        <fullName evidence="15">Iron complex outermembrane receptor protein</fullName>
    </submittedName>
</protein>
<evidence type="ECO:0000256" key="12">
    <source>
        <dbReference type="RuleBase" id="RU003357"/>
    </source>
</evidence>
<evidence type="ECO:0000256" key="5">
    <source>
        <dbReference type="ARBA" id="ARBA00022692"/>
    </source>
</evidence>
<keyword evidence="7" id="KW-0406">Ion transport</keyword>
<comment type="similarity">
    <text evidence="11 12">Belongs to the TonB-dependent receptor family.</text>
</comment>
<evidence type="ECO:0000256" key="4">
    <source>
        <dbReference type="ARBA" id="ARBA00022496"/>
    </source>
</evidence>
<dbReference type="PROSITE" id="PS52016">
    <property type="entry name" value="TONB_DEPENDENT_REC_3"/>
    <property type="match status" value="1"/>
</dbReference>
<keyword evidence="15" id="KW-0675">Receptor</keyword>
<name>A0A560FNT3_9PROT</name>
<keyword evidence="6" id="KW-0408">Iron</keyword>
<evidence type="ECO:0000256" key="2">
    <source>
        <dbReference type="ARBA" id="ARBA00022448"/>
    </source>
</evidence>
<evidence type="ECO:0000313" key="16">
    <source>
        <dbReference type="Proteomes" id="UP000319859"/>
    </source>
</evidence>
<evidence type="ECO:0000256" key="6">
    <source>
        <dbReference type="ARBA" id="ARBA00023004"/>
    </source>
</evidence>
<evidence type="ECO:0000259" key="13">
    <source>
        <dbReference type="Pfam" id="PF00593"/>
    </source>
</evidence>
<dbReference type="Gene3D" id="2.40.170.20">
    <property type="entry name" value="TonB-dependent receptor, beta-barrel domain"/>
    <property type="match status" value="1"/>
</dbReference>
<keyword evidence="10 11" id="KW-0998">Cell outer membrane</keyword>
<accession>A0A560FNT3</accession>
<keyword evidence="2 11" id="KW-0813">Transport</keyword>
<dbReference type="InterPro" id="IPR039426">
    <property type="entry name" value="TonB-dep_rcpt-like"/>
</dbReference>
<dbReference type="PANTHER" id="PTHR32552">
    <property type="entry name" value="FERRICHROME IRON RECEPTOR-RELATED"/>
    <property type="match status" value="1"/>
</dbReference>
<dbReference type="InterPro" id="IPR012910">
    <property type="entry name" value="Plug_dom"/>
</dbReference>
<evidence type="ECO:0000256" key="3">
    <source>
        <dbReference type="ARBA" id="ARBA00022452"/>
    </source>
</evidence>
<evidence type="ECO:0000256" key="8">
    <source>
        <dbReference type="ARBA" id="ARBA00023077"/>
    </source>
</evidence>
<reference evidence="15 16" key="1">
    <citation type="submission" date="2019-06" db="EMBL/GenBank/DDBJ databases">
        <title>Genomic Encyclopedia of Type Strains, Phase IV (KMG-V): Genome sequencing to study the core and pangenomes of soil and plant-associated prokaryotes.</title>
        <authorList>
            <person name="Whitman W."/>
        </authorList>
    </citation>
    <scope>NUCLEOTIDE SEQUENCE [LARGE SCALE GENOMIC DNA]</scope>
    <source>
        <strain evidence="15 16">BR 11880</strain>
    </source>
</reference>
<dbReference type="RefSeq" id="WP_246172002.1">
    <property type="nucleotide sequence ID" value="NZ_VITN01000002.1"/>
</dbReference>
<dbReference type="GO" id="GO:0006826">
    <property type="term" value="P:iron ion transport"/>
    <property type="evidence" value="ECO:0007669"/>
    <property type="project" value="UniProtKB-KW"/>
</dbReference>
<evidence type="ECO:0000256" key="1">
    <source>
        <dbReference type="ARBA" id="ARBA00004571"/>
    </source>
</evidence>
<dbReference type="Pfam" id="PF07715">
    <property type="entry name" value="Plug"/>
    <property type="match status" value="1"/>
</dbReference>
<keyword evidence="3 11" id="KW-1134">Transmembrane beta strand</keyword>
<organism evidence="15 16">
    <name type="scientific">Nitrospirillum amazonense</name>
    <dbReference type="NCBI Taxonomy" id="28077"/>
    <lineage>
        <taxon>Bacteria</taxon>
        <taxon>Pseudomonadati</taxon>
        <taxon>Pseudomonadota</taxon>
        <taxon>Alphaproteobacteria</taxon>
        <taxon>Rhodospirillales</taxon>
        <taxon>Azospirillaceae</taxon>
        <taxon>Nitrospirillum</taxon>
    </lineage>
</organism>
<evidence type="ECO:0000259" key="14">
    <source>
        <dbReference type="Pfam" id="PF07715"/>
    </source>
</evidence>
<dbReference type="SUPFAM" id="SSF56935">
    <property type="entry name" value="Porins"/>
    <property type="match status" value="1"/>
</dbReference>
<sequence length="751" mass="82015">MPPAAVHGDRLTPDHHLRRRKARLAFTRMTSQLALTAALLSGGSALGQTNAASDNSAVGQLEDILVIARKRAEKLTDVPAAVTAFTEAQIEASGITAPRDFIAMTPNVTLVETQNVGTAFVVVRGIGQARNSEPSTAVVVDGVQQVNPSQFNQDLFDISGIEVLKGPQSGLYGRNAIGGAILITTKEPTDNYEFKVKAGVENGPGYTEQATASGAIVPGKLKFIGSISHTSNDGTIKNTYLDTEANPVKQTSGRLKLLFTPTEDLTVDTRFSMSELDTRGFYYNIVSDVNDTSLPVRVNNAGIDNRRLLDASVKVDWNLGFATATSVTAYDVVREIVTGDAFDFLPINESFFKGLLGFDMNQSQFLDVKAVSEDFRLTSPNEGFLRWIVGGYLIHTDRYISTGNMVDTGNGVFPVYRSPSTNPLNPQATFLADSQDNMAWALYGDLTAELTDQLELALSLRYDSDNRRNTTLTPTAFLPNIPGFPQGVSGEVRERTFDRAQPKIVLRYKPDPTTTLYADWGRGFRSGGFNQTGVGAVASANGILGVSDVFQAEWADTYELGFKKTLFDRRLEVEGAGFYTRSHNPYFFVFLAANSTQNLGNLGLVEYKGADAGLTAHLTDSLQASIGAGYTDSNITEATDRTVIGNQAPGVSKYTINAALQHTWDFGKSSSLVSRLEYQRIGDTYWDPQNSTVRNPVDVVDVRTTYTRDDWSVALWAKNVFDKRYNAEYSAGGFVFKALPRRFGAEATFWF</sequence>
<keyword evidence="9 11" id="KW-0472">Membrane</keyword>
<evidence type="ECO:0000256" key="7">
    <source>
        <dbReference type="ARBA" id="ARBA00023065"/>
    </source>
</evidence>
<evidence type="ECO:0000313" key="15">
    <source>
        <dbReference type="EMBL" id="TWB23276.1"/>
    </source>
</evidence>
<dbReference type="Proteomes" id="UP000319859">
    <property type="component" value="Unassembled WGS sequence"/>
</dbReference>
<dbReference type="AlphaFoldDB" id="A0A560FNT3"/>
<feature type="domain" description="TonB-dependent receptor plug" evidence="14">
    <location>
        <begin position="75"/>
        <end position="180"/>
    </location>
</feature>
<keyword evidence="4" id="KW-0410">Iron transport</keyword>
<dbReference type="InterPro" id="IPR036942">
    <property type="entry name" value="Beta-barrel_TonB_sf"/>
</dbReference>
<comment type="caution">
    <text evidence="15">The sequence shown here is derived from an EMBL/GenBank/DDBJ whole genome shotgun (WGS) entry which is preliminary data.</text>
</comment>
<proteinExistence type="inferred from homology"/>
<evidence type="ECO:0000256" key="10">
    <source>
        <dbReference type="ARBA" id="ARBA00023237"/>
    </source>
</evidence>
<dbReference type="PANTHER" id="PTHR32552:SF81">
    <property type="entry name" value="TONB-DEPENDENT OUTER MEMBRANE RECEPTOR"/>
    <property type="match status" value="1"/>
</dbReference>
<keyword evidence="8 12" id="KW-0798">TonB box</keyword>
<dbReference type="GO" id="GO:0009279">
    <property type="term" value="C:cell outer membrane"/>
    <property type="evidence" value="ECO:0007669"/>
    <property type="project" value="UniProtKB-SubCell"/>
</dbReference>
<evidence type="ECO:0000256" key="11">
    <source>
        <dbReference type="PROSITE-ProRule" id="PRU01360"/>
    </source>
</evidence>
<feature type="domain" description="TonB-dependent receptor-like beta-barrel" evidence="13">
    <location>
        <begin position="299"/>
        <end position="720"/>
    </location>
</feature>